<dbReference type="RefSeq" id="WP_146487312.1">
    <property type="nucleotide sequence ID" value="NZ_VIGX01000006.1"/>
</dbReference>
<dbReference type="Pfam" id="PF20060">
    <property type="entry name" value="DUF6459"/>
    <property type="match status" value="1"/>
</dbReference>
<sequence length="186" mass="19564">MGAIILATDGARSRAPRTPVPGFVLLRAPDAEPPAQPLTHVRAARAAPPLPAPAETAPPEPMPAPGPVAAVHPDAHRFVLSTLRPVFEVLDRRRPAKHLATIASGTVVDVLRTLAESGPVGPVSGWGNVHVGTPRALAQRPRRPRGPEVGAEIFLTYTRGERVLAAAGRVEAAAGRWRWVAFTTAA</sequence>
<proteinExistence type="predicted"/>
<dbReference type="EMBL" id="VIGX01000006">
    <property type="protein sequence ID" value="TWS28387.1"/>
    <property type="molecule type" value="Genomic_DNA"/>
</dbReference>
<protein>
    <submittedName>
        <fullName evidence="1">Uncharacterized protein</fullName>
    </submittedName>
</protein>
<dbReference type="AlphaFoldDB" id="A0A5C5RZ45"/>
<accession>A0A5C5RZ45</accession>
<organism evidence="1 2">
    <name type="scientific">Tsukamurella conjunctivitidis</name>
    <dbReference type="NCBI Taxonomy" id="2592068"/>
    <lineage>
        <taxon>Bacteria</taxon>
        <taxon>Bacillati</taxon>
        <taxon>Actinomycetota</taxon>
        <taxon>Actinomycetes</taxon>
        <taxon>Mycobacteriales</taxon>
        <taxon>Tsukamurellaceae</taxon>
        <taxon>Tsukamurella</taxon>
    </lineage>
</organism>
<reference evidence="1 2" key="1">
    <citation type="submission" date="2019-06" db="EMBL/GenBank/DDBJ databases">
        <title>Tsukamurella conjunctivitidis sp. nov., Tsukamurella assacharolytica sp. nov. and Tsukamurella sputae sp. nov. isolated from patients with conjunctivitis, bacteraemia (lymphoma) and respiratory infection (sputum) in Hong Kong.</title>
        <authorList>
            <person name="Teng J.L.L."/>
            <person name="Lee H.H."/>
            <person name="Fong J.Y.H."/>
            <person name="Fok K.M.N."/>
            <person name="Lau S.K.P."/>
            <person name="Woo P.C.Y."/>
        </authorList>
    </citation>
    <scope>NUCLEOTIDE SEQUENCE [LARGE SCALE GENOMIC DNA]</scope>
    <source>
        <strain evidence="1 2">HKU72</strain>
    </source>
</reference>
<dbReference type="InterPro" id="IPR045596">
    <property type="entry name" value="DUF6459"/>
</dbReference>
<keyword evidence="2" id="KW-1185">Reference proteome</keyword>
<name>A0A5C5RZ45_9ACTN</name>
<dbReference type="Proteomes" id="UP000319375">
    <property type="component" value="Unassembled WGS sequence"/>
</dbReference>
<evidence type="ECO:0000313" key="1">
    <source>
        <dbReference type="EMBL" id="TWS28387.1"/>
    </source>
</evidence>
<gene>
    <name evidence="1" type="ORF">FK530_12225</name>
</gene>
<evidence type="ECO:0000313" key="2">
    <source>
        <dbReference type="Proteomes" id="UP000319375"/>
    </source>
</evidence>
<comment type="caution">
    <text evidence="1">The sequence shown here is derived from an EMBL/GenBank/DDBJ whole genome shotgun (WGS) entry which is preliminary data.</text>
</comment>
<dbReference type="OrthoDB" id="4775331at2"/>